<protein>
    <submittedName>
        <fullName evidence="1">Uncharacterized protein</fullName>
    </submittedName>
</protein>
<dbReference type="EMBL" id="CM055746">
    <property type="protein sequence ID" value="KAJ7996880.1"/>
    <property type="molecule type" value="Genomic_DNA"/>
</dbReference>
<keyword evidence="2" id="KW-1185">Reference proteome</keyword>
<sequence length="779" mass="87364">MQPPPRKVKVTQELKHTHAEQLSRLHIKHQTECDLLEDLRTYSQKKAALERDYAQALHKLAYQYLKREWPDSLPEEPTDHMNMYIVWKAYLEGMVQVTQSRITACENYRNQVSDPAKTARMQKEQQLKKSIDQLTLVQTELQDSVKELAKTKKKYQEAEAMAQAVRDKTDQDAKSKLSLFQSRSSLQRASVKLKTKRGECNTKATHARNDYLLTLAAANAHQQRYYDTDLIDCIKVLDGAIYAQVKDYLVSLCQTELEAYQTVHDTFTDLLGRSTRVMQEFHQQQFVQQNPVFHNAPAILFQPSDTDTVSQLQKETGTVEEHSLDKEARRWATRVAREHKSIIHSQRVLDEYKTQQGPSEQNRTELDLKMEEARENLRRAETVKLKAEARLALLREAGVTVETWLKSAMNQVMEELENERWANLNPNDPSISGTADLEREEEDDDDEETEDSGEVLDDSSSSPSSTLRNYPLTCKVLYSYKASQPDELTIEEQEMLEVIDDGDMEDWVKARNRTGQVGYVPEKYLQLPSSNSLLSMLQSLSALDARSHSSNNSMEPELAESELLSPGTPSSNGDSSVCFAKALYDYVGQTDEELSFPEGSIIRVLSRETREDDGFWEGEFNGSVGVFPAVLVEDLLAAADGGDKEGNSPGKASVSTSAQASPSPLSERSPRSPFQLGPFHSSPLQTPSLQSPQSSPSSAGTSPISRPPSYLNGHHRPPPVPVKSPMQSPGQSSTQPPRYPADGGTGGNIRPVRAAPPPPKPQQPRGQVKRREEVEITLV</sequence>
<evidence type="ECO:0000313" key="2">
    <source>
        <dbReference type="Proteomes" id="UP001157502"/>
    </source>
</evidence>
<dbReference type="Proteomes" id="UP001157502">
    <property type="component" value="Chromosome 19"/>
</dbReference>
<evidence type="ECO:0000313" key="1">
    <source>
        <dbReference type="EMBL" id="KAJ7996880.1"/>
    </source>
</evidence>
<comment type="caution">
    <text evidence="1">The sequence shown here is derived from an EMBL/GenBank/DDBJ whole genome shotgun (WGS) entry which is preliminary data.</text>
</comment>
<organism evidence="1 2">
    <name type="scientific">Dallia pectoralis</name>
    <name type="common">Alaska blackfish</name>
    <dbReference type="NCBI Taxonomy" id="75939"/>
    <lineage>
        <taxon>Eukaryota</taxon>
        <taxon>Metazoa</taxon>
        <taxon>Chordata</taxon>
        <taxon>Craniata</taxon>
        <taxon>Vertebrata</taxon>
        <taxon>Euteleostomi</taxon>
        <taxon>Actinopterygii</taxon>
        <taxon>Neopterygii</taxon>
        <taxon>Teleostei</taxon>
        <taxon>Protacanthopterygii</taxon>
        <taxon>Esociformes</taxon>
        <taxon>Umbridae</taxon>
        <taxon>Dallia</taxon>
    </lineage>
</organism>
<gene>
    <name evidence="1" type="ORF">DPEC_G00223100</name>
</gene>
<name>A0ACC2FZZ2_DALPE</name>
<reference evidence="1" key="1">
    <citation type="submission" date="2021-05" db="EMBL/GenBank/DDBJ databases">
        <authorList>
            <person name="Pan Q."/>
            <person name="Jouanno E."/>
            <person name="Zahm M."/>
            <person name="Klopp C."/>
            <person name="Cabau C."/>
            <person name="Louis A."/>
            <person name="Berthelot C."/>
            <person name="Parey E."/>
            <person name="Roest Crollius H."/>
            <person name="Montfort J."/>
            <person name="Robinson-Rechavi M."/>
            <person name="Bouchez O."/>
            <person name="Lampietro C."/>
            <person name="Lopez Roques C."/>
            <person name="Donnadieu C."/>
            <person name="Postlethwait J."/>
            <person name="Bobe J."/>
            <person name="Dillon D."/>
            <person name="Chandos A."/>
            <person name="von Hippel F."/>
            <person name="Guiguen Y."/>
        </authorList>
    </citation>
    <scope>NUCLEOTIDE SEQUENCE</scope>
    <source>
        <strain evidence="1">YG-Jan2019</strain>
    </source>
</reference>
<accession>A0ACC2FZZ2</accession>
<proteinExistence type="predicted"/>